<dbReference type="AlphaFoldDB" id="A0A075GAG4"/>
<dbReference type="InterPro" id="IPR013211">
    <property type="entry name" value="LVIVD"/>
</dbReference>
<sequence length="566" mass="62662">MVAAITAVMMLSDSPEDGDSDYGGMLDPLLQDEGHDHRNASQHMMYTDNIQPVSFNELTAPGNAEIQVADSPDGKTYAYMAGWSEMHIVDVTDPSNTTVTGVYYDPNTQVLDVKYLEYNGREYVIVQNQIIDPGAADPNVGEWEDPAQVTVTLVDVTDKSDPSWVDSWYDADHPSGPHNLYTHMIDNEWYIFVANPDYEACDVGQGDACGGITIAHLNFAGYGDLPRIVKVGEAEVSWESTLGGWIYIHDMTVQTWPGEDSNDPRFGRTYVYGAYWEAGLRIFDVSDVPHPNKDLIEYAWYGSLCRLSGGTQAGCTWRAPEVGQWMEFEDFDGDGEIDCGCTSNENGGRASYIHYAEPVDEMVDASHLGYPAGKMHLTLLATEVLETTVGTGMVYLLDTTAYEEVNGNVRFMPDLIHGWEIPFANDHHIPGGEEWLLFSPHNADTHVFQTGLPGLPDTSHGGAWDARIYLSSYHAGLWVMDVETLMLAGLSDGNKTVVHMDATIGYHLPHGVDGEPLDSSYYDFGWTPFLWAAEYHKGYTYLSCITTGLYIVQLDIDQPYGVPLGQ</sequence>
<evidence type="ECO:0008006" key="2">
    <source>
        <dbReference type="Google" id="ProtNLM"/>
    </source>
</evidence>
<dbReference type="Pfam" id="PF08309">
    <property type="entry name" value="LVIVD"/>
    <property type="match status" value="2"/>
</dbReference>
<reference evidence="1" key="1">
    <citation type="journal article" date="2014" name="Genome Biol. Evol.">
        <title>Pangenome evidence for extensive interdomain horizontal transfer affecting lineage core and shell genes in uncultured planktonic thaumarchaeota and euryarchaeota.</title>
        <authorList>
            <person name="Deschamps P."/>
            <person name="Zivanovic Y."/>
            <person name="Moreira D."/>
            <person name="Rodriguez-Valera F."/>
            <person name="Lopez-Garcia P."/>
        </authorList>
    </citation>
    <scope>NUCLEOTIDE SEQUENCE</scope>
</reference>
<accession>A0A075GAG4</accession>
<organism evidence="1">
    <name type="scientific">uncultured marine group II/III euryarchaeote KM3_101_E02</name>
    <dbReference type="NCBI Taxonomy" id="1457843"/>
    <lineage>
        <taxon>Archaea</taxon>
        <taxon>Methanobacteriati</taxon>
        <taxon>Methanobacteriota</taxon>
        <taxon>environmental samples</taxon>
    </lineage>
</organism>
<dbReference type="EMBL" id="KF900548">
    <property type="protein sequence ID" value="AIE98891.1"/>
    <property type="molecule type" value="Genomic_DNA"/>
</dbReference>
<proteinExistence type="predicted"/>
<name>A0A075GAG4_9EURY</name>
<evidence type="ECO:0000313" key="1">
    <source>
        <dbReference type="EMBL" id="AIE98891.1"/>
    </source>
</evidence>
<protein>
    <recommendedName>
        <fullName evidence="2">LVIVD repeat-containing protein</fullName>
    </recommendedName>
</protein>